<accession>A0ABX3A8R8</accession>
<keyword evidence="1" id="KW-1133">Transmembrane helix</keyword>
<reference evidence="3 4" key="1">
    <citation type="submission" date="2016-08" db="EMBL/GenBank/DDBJ databases">
        <title>Draft genome sequence of Candidatus Piscirickettsia litoralis, from seawater.</title>
        <authorList>
            <person name="Wan X."/>
            <person name="Lee A.J."/>
            <person name="Hou S."/>
            <person name="Donachie S.P."/>
        </authorList>
    </citation>
    <scope>NUCLEOTIDE SEQUENCE [LARGE SCALE GENOMIC DNA]</scope>
    <source>
        <strain evidence="3 4">Y2</strain>
    </source>
</reference>
<feature type="transmembrane region" description="Helical" evidence="1">
    <location>
        <begin position="44"/>
        <end position="68"/>
    </location>
</feature>
<keyword evidence="4" id="KW-1185">Reference proteome</keyword>
<feature type="chain" id="PRO_5045932876" evidence="2">
    <location>
        <begin position="29"/>
        <end position="133"/>
    </location>
</feature>
<sequence length="133" mass="13917">MKIKFSIRRKNLLLGATLLALAVTSAYAQDNTLTNLFSSWKGTALNALVFVEFVSGFGGMILIIMGLFHLRTGHGGQGGGQQVQAKNGFIHMVLGGSLLVVGTIAAVLGHTVNHGVTGSVDKTLSGFNFKQGS</sequence>
<dbReference type="RefSeq" id="WP_069313636.1">
    <property type="nucleotide sequence ID" value="NZ_MDTU01000001.1"/>
</dbReference>
<evidence type="ECO:0000256" key="2">
    <source>
        <dbReference type="SAM" id="SignalP"/>
    </source>
</evidence>
<evidence type="ECO:0000313" key="4">
    <source>
        <dbReference type="Proteomes" id="UP000094329"/>
    </source>
</evidence>
<dbReference type="Proteomes" id="UP000094329">
    <property type="component" value="Unassembled WGS sequence"/>
</dbReference>
<keyword evidence="2" id="KW-0732">Signal</keyword>
<comment type="caution">
    <text evidence="3">The sequence shown here is derived from an EMBL/GenBank/DDBJ whole genome shotgun (WGS) entry which is preliminary data.</text>
</comment>
<organism evidence="3 4">
    <name type="scientific">Piscirickettsia litoralis</name>
    <dbReference type="NCBI Taxonomy" id="1891921"/>
    <lineage>
        <taxon>Bacteria</taxon>
        <taxon>Pseudomonadati</taxon>
        <taxon>Pseudomonadota</taxon>
        <taxon>Gammaproteobacteria</taxon>
        <taxon>Thiotrichales</taxon>
        <taxon>Piscirickettsiaceae</taxon>
        <taxon>Piscirickettsia</taxon>
    </lineage>
</organism>
<name>A0ABX3A8R8_9GAMM</name>
<keyword evidence="1" id="KW-0472">Membrane</keyword>
<evidence type="ECO:0000313" key="3">
    <source>
        <dbReference type="EMBL" id="ODN43840.1"/>
    </source>
</evidence>
<feature type="transmembrane region" description="Helical" evidence="1">
    <location>
        <begin position="89"/>
        <end position="109"/>
    </location>
</feature>
<gene>
    <name evidence="3" type="ORF">BGC07_14255</name>
</gene>
<evidence type="ECO:0000256" key="1">
    <source>
        <dbReference type="SAM" id="Phobius"/>
    </source>
</evidence>
<feature type="signal peptide" evidence="2">
    <location>
        <begin position="1"/>
        <end position="28"/>
    </location>
</feature>
<proteinExistence type="predicted"/>
<protein>
    <submittedName>
        <fullName evidence="3">Uncharacterized protein</fullName>
    </submittedName>
</protein>
<dbReference type="EMBL" id="MDTU01000001">
    <property type="protein sequence ID" value="ODN43840.1"/>
    <property type="molecule type" value="Genomic_DNA"/>
</dbReference>
<keyword evidence="1" id="KW-0812">Transmembrane</keyword>